<accession>A0A9N8ENP0</accession>
<gene>
    <name evidence="1" type="ORF">SEMRO_1293_G260090.1</name>
</gene>
<evidence type="ECO:0000313" key="1">
    <source>
        <dbReference type="EMBL" id="CAB9522349.1"/>
    </source>
</evidence>
<proteinExistence type="predicted"/>
<keyword evidence="2" id="KW-1185">Reference proteome</keyword>
<name>A0A9N8ENP0_9STRA</name>
<dbReference type="Proteomes" id="UP001153069">
    <property type="component" value="Unassembled WGS sequence"/>
</dbReference>
<sequence length="323" mass="37226">MSTATTSQGDRRESSDIVYFRFEGQPGTGVDEIDISLSRQVLQAFSDSLLTKLADDEWKSDENKTAGETASNPLITKPLESPCREEWSPCLAEMIAETYRWKHAELRIIEDDQAKEGNRPALPPNVTLEDALCVLEYYGVTLDDPSMISFEKLDTESQIRAKLFLKDLALIDDAADLVLEELKQNPQRETLFLFAKRCHNMQYINTHNYLGVIYEPRKFVRVGNDLECNLHFGWAQDDFHREHFIEQIRKELPSFDVEYMKSLVPDESWYEGELALGAPDPDSGCWVSTRQDQFNSWQSYEDMVVLRVCVPVRKAQKRPRDDV</sequence>
<dbReference type="EMBL" id="CAICTM010001291">
    <property type="protein sequence ID" value="CAB9522349.1"/>
    <property type="molecule type" value="Genomic_DNA"/>
</dbReference>
<organism evidence="1 2">
    <name type="scientific">Seminavis robusta</name>
    <dbReference type="NCBI Taxonomy" id="568900"/>
    <lineage>
        <taxon>Eukaryota</taxon>
        <taxon>Sar</taxon>
        <taxon>Stramenopiles</taxon>
        <taxon>Ochrophyta</taxon>
        <taxon>Bacillariophyta</taxon>
        <taxon>Bacillariophyceae</taxon>
        <taxon>Bacillariophycidae</taxon>
        <taxon>Naviculales</taxon>
        <taxon>Naviculaceae</taxon>
        <taxon>Seminavis</taxon>
    </lineage>
</organism>
<reference evidence="1" key="1">
    <citation type="submission" date="2020-06" db="EMBL/GenBank/DDBJ databases">
        <authorList>
            <consortium name="Plant Systems Biology data submission"/>
        </authorList>
    </citation>
    <scope>NUCLEOTIDE SEQUENCE</scope>
    <source>
        <strain evidence="1">D6</strain>
    </source>
</reference>
<comment type="caution">
    <text evidence="1">The sequence shown here is derived from an EMBL/GenBank/DDBJ whole genome shotgun (WGS) entry which is preliminary data.</text>
</comment>
<protein>
    <submittedName>
        <fullName evidence="1">Uncharacterized protein</fullName>
    </submittedName>
</protein>
<evidence type="ECO:0000313" key="2">
    <source>
        <dbReference type="Proteomes" id="UP001153069"/>
    </source>
</evidence>
<dbReference type="AlphaFoldDB" id="A0A9N8ENP0"/>